<dbReference type="Proteomes" id="UP000263833">
    <property type="component" value="Unassembled WGS sequence"/>
</dbReference>
<reference evidence="4" key="1">
    <citation type="submission" date="2018-08" db="EMBL/GenBank/DDBJ databases">
        <authorList>
            <person name="Kim S.-J."/>
            <person name="Jung G.-Y."/>
        </authorList>
    </citation>
    <scope>NUCLEOTIDE SEQUENCE [LARGE SCALE GENOMIC DNA]</scope>
    <source>
        <strain evidence="4">GY_G</strain>
    </source>
</reference>
<feature type="domain" description="XdhC Rossmann" evidence="2">
    <location>
        <begin position="168"/>
        <end position="304"/>
    </location>
</feature>
<keyword evidence="4" id="KW-1185">Reference proteome</keyword>
<evidence type="ECO:0000313" key="4">
    <source>
        <dbReference type="Proteomes" id="UP000263833"/>
    </source>
</evidence>
<organism evidence="3 4">
    <name type="scientific">Sphingorhabdus pulchriflava</name>
    <dbReference type="NCBI Taxonomy" id="2292257"/>
    <lineage>
        <taxon>Bacteria</taxon>
        <taxon>Pseudomonadati</taxon>
        <taxon>Pseudomonadota</taxon>
        <taxon>Alphaproteobacteria</taxon>
        <taxon>Sphingomonadales</taxon>
        <taxon>Sphingomonadaceae</taxon>
        <taxon>Sphingorhabdus</taxon>
    </lineage>
</organism>
<dbReference type="InterPro" id="IPR027051">
    <property type="entry name" value="XdhC_Rossmann_dom"/>
</dbReference>
<dbReference type="Pfam" id="PF02625">
    <property type="entry name" value="XdhC_CoxI"/>
    <property type="match status" value="1"/>
</dbReference>
<gene>
    <name evidence="3" type="ORF">DXH95_07605</name>
</gene>
<dbReference type="AlphaFoldDB" id="A0A371BJY5"/>
<comment type="caution">
    <text evidence="3">The sequence shown here is derived from an EMBL/GenBank/DDBJ whole genome shotgun (WGS) entry which is preliminary data.</text>
</comment>
<sequence length="333" mass="35786">MTHCRQEDVADDIRPLLSGQLSSPHRFAIATLVAVDGPSPRDIGAQMLITEQQRWGFLSGGCVEDDVARHGGEVIETDKHRLLRYGEGSPWFDIKLACGAGISILVESARIDDPAISTLLSGYRDRKPVLWQSDGKTRNARFFDNAIPPLPAWDGSCFSAVFEPPLRLVIIGGDATALALAGLALHLETETVLVDPGGPMSAPFAGLAYLRSTTVEALPLDRWTAVAVVTHDRDSDESMLAAALSSDAFYVGAIGARSRLQSRVERLQQYGVSAAAIQRLRAPIGLYGLGKSPRDIALSIMSEVKRDFHSRSARARSEGVSISSIAPSSVVGR</sequence>
<proteinExistence type="predicted"/>
<dbReference type="InterPro" id="IPR003777">
    <property type="entry name" value="XdhC_CoxI"/>
</dbReference>
<dbReference type="OrthoDB" id="9815497at2"/>
<dbReference type="Pfam" id="PF13478">
    <property type="entry name" value="XdhC_C"/>
    <property type="match status" value="1"/>
</dbReference>
<dbReference type="PANTHER" id="PTHR30388:SF4">
    <property type="entry name" value="MOLYBDENUM COFACTOR INSERTION CHAPERONE PAOD"/>
    <property type="match status" value="1"/>
</dbReference>
<dbReference type="PANTHER" id="PTHR30388">
    <property type="entry name" value="ALDEHYDE OXIDOREDUCTASE MOLYBDENUM COFACTOR ASSEMBLY PROTEIN"/>
    <property type="match status" value="1"/>
</dbReference>
<dbReference type="Gene3D" id="3.40.50.720">
    <property type="entry name" value="NAD(P)-binding Rossmann-like Domain"/>
    <property type="match status" value="1"/>
</dbReference>
<dbReference type="EMBL" id="QRGP01000001">
    <property type="protein sequence ID" value="RDV07899.1"/>
    <property type="molecule type" value="Genomic_DNA"/>
</dbReference>
<evidence type="ECO:0000313" key="3">
    <source>
        <dbReference type="EMBL" id="RDV07899.1"/>
    </source>
</evidence>
<dbReference type="RefSeq" id="WP_115548768.1">
    <property type="nucleotide sequence ID" value="NZ_QRGP01000001.1"/>
</dbReference>
<evidence type="ECO:0000259" key="2">
    <source>
        <dbReference type="Pfam" id="PF13478"/>
    </source>
</evidence>
<dbReference type="InterPro" id="IPR052698">
    <property type="entry name" value="MoCofactor_Util/Proc"/>
</dbReference>
<accession>A0A371BJY5</accession>
<evidence type="ECO:0000259" key="1">
    <source>
        <dbReference type="Pfam" id="PF02625"/>
    </source>
</evidence>
<name>A0A371BJY5_9SPHN</name>
<feature type="domain" description="XdhC- CoxI" evidence="1">
    <location>
        <begin position="23"/>
        <end position="86"/>
    </location>
</feature>
<protein>
    <submittedName>
        <fullName evidence="3">XdhC family protein</fullName>
    </submittedName>
</protein>